<organism evidence="2">
    <name type="scientific">Apis cerana</name>
    <name type="common">Indian honeybee</name>
    <dbReference type="NCBI Taxonomy" id="7461"/>
    <lineage>
        <taxon>Eukaryota</taxon>
        <taxon>Metazoa</taxon>
        <taxon>Ecdysozoa</taxon>
        <taxon>Arthropoda</taxon>
        <taxon>Hexapoda</taxon>
        <taxon>Insecta</taxon>
        <taxon>Pterygota</taxon>
        <taxon>Neoptera</taxon>
        <taxon>Endopterygota</taxon>
        <taxon>Hymenoptera</taxon>
        <taxon>Apocrita</taxon>
        <taxon>Aculeata</taxon>
        <taxon>Apoidea</taxon>
        <taxon>Anthophila</taxon>
        <taxon>Apidae</taxon>
        <taxon>Apis</taxon>
    </lineage>
</organism>
<dbReference type="EMBL" id="JR049125">
    <property type="protein sequence ID" value="AEY60868.1"/>
    <property type="molecule type" value="mRNA"/>
</dbReference>
<accession>V9IIA7</accession>
<feature type="region of interest" description="Disordered" evidence="1">
    <location>
        <begin position="49"/>
        <end position="70"/>
    </location>
</feature>
<proteinExistence type="evidence at transcript level"/>
<evidence type="ECO:0000256" key="1">
    <source>
        <dbReference type="SAM" id="MobiDB-lite"/>
    </source>
</evidence>
<reference evidence="2" key="1">
    <citation type="submission" date="2011-11" db="EMBL/GenBank/DDBJ databases">
        <title>Decoding the brain transcriptome of the Eastern honeybee (Apis cerana) based on pyrosequencing.</title>
        <authorList>
            <person name="Sun L."/>
            <person name="Zheng H."/>
            <person name="Wang Y."/>
            <person name="Xie X."/>
            <person name="Zhu Y."/>
            <person name="Gu W."/>
            <person name="Wang S."/>
        </authorList>
    </citation>
    <scope>NUCLEOTIDE SEQUENCE</scope>
    <source>
        <tissue evidence="2">Brain</tissue>
    </source>
</reference>
<evidence type="ECO:0000313" key="2">
    <source>
        <dbReference type="EMBL" id="AEY60868.1"/>
    </source>
</evidence>
<feature type="compositionally biased region" description="Polar residues" evidence="1">
    <location>
        <begin position="49"/>
        <end position="64"/>
    </location>
</feature>
<name>V9IIA7_APICE</name>
<sequence>MGPGFSQTGFDKTSIYANRNYQVDNSRFDTQIVGNRRIWNQTRLTENDFNNWNQQGRGQMPNQNRRWDQDPVNKEDKFYEGKFRPNIYQSTADRQADSKLDTWASKMNIFQHSKSQFESGVKNTAFNSTKINPSGIYANINGTRGHFITKEIEVNQGHSKMKTYRPNDLPVLNEFNKSDRNIYVDSQTNIDNIPFTVLQPPPITNNHPSGSNNILRNTNNSFGGHRTHRYHWIYNSSANSGNLSPSGANYNNRVFVPSQELQPPYPSLNKSLPFLLNFSGQQLFSNTIPQFATTR</sequence>
<gene>
    <name evidence="2" type="ORF">ACCB10346</name>
</gene>
<protein>
    <submittedName>
        <fullName evidence="2">Uncharacterized protein</fullName>
    </submittedName>
</protein>
<dbReference type="AlphaFoldDB" id="V9IIA7"/>